<feature type="transmembrane region" description="Helical" evidence="3">
    <location>
        <begin position="300"/>
        <end position="322"/>
    </location>
</feature>
<evidence type="ECO:0000259" key="4">
    <source>
        <dbReference type="PROSITE" id="PS50887"/>
    </source>
</evidence>
<gene>
    <name evidence="5" type="ORF">A6E01_13230</name>
</gene>
<dbReference type="EC" id="2.7.7.65" evidence="1"/>
<dbReference type="GO" id="GO:0005886">
    <property type="term" value="C:plasma membrane"/>
    <property type="evidence" value="ECO:0007669"/>
    <property type="project" value="TreeGrafter"/>
</dbReference>
<dbReference type="PANTHER" id="PTHR45138">
    <property type="entry name" value="REGULATORY COMPONENTS OF SENSORY TRANSDUCTION SYSTEM"/>
    <property type="match status" value="1"/>
</dbReference>
<comment type="catalytic activity">
    <reaction evidence="2">
        <text>2 GTP = 3',3'-c-di-GMP + 2 diphosphate</text>
        <dbReference type="Rhea" id="RHEA:24898"/>
        <dbReference type="ChEBI" id="CHEBI:33019"/>
        <dbReference type="ChEBI" id="CHEBI:37565"/>
        <dbReference type="ChEBI" id="CHEBI:58805"/>
        <dbReference type="EC" id="2.7.7.65"/>
    </reaction>
</comment>
<keyword evidence="3" id="KW-0812">Transmembrane</keyword>
<evidence type="ECO:0000313" key="5">
    <source>
        <dbReference type="EMBL" id="ANO34170.1"/>
    </source>
</evidence>
<dbReference type="Proteomes" id="UP000092018">
    <property type="component" value="Chromosome 2"/>
</dbReference>
<evidence type="ECO:0000256" key="3">
    <source>
        <dbReference type="SAM" id="Phobius"/>
    </source>
</evidence>
<dbReference type="PANTHER" id="PTHR45138:SF9">
    <property type="entry name" value="DIGUANYLATE CYCLASE DGCM-RELATED"/>
    <property type="match status" value="1"/>
</dbReference>
<dbReference type="InterPro" id="IPR029787">
    <property type="entry name" value="Nucleotide_cyclase"/>
</dbReference>
<dbReference type="CDD" id="cd01949">
    <property type="entry name" value="GGDEF"/>
    <property type="match status" value="1"/>
</dbReference>
<evidence type="ECO:0000256" key="2">
    <source>
        <dbReference type="ARBA" id="ARBA00034247"/>
    </source>
</evidence>
<dbReference type="InterPro" id="IPR043128">
    <property type="entry name" value="Rev_trsase/Diguanyl_cyclase"/>
</dbReference>
<proteinExistence type="predicted"/>
<dbReference type="NCBIfam" id="TIGR00254">
    <property type="entry name" value="GGDEF"/>
    <property type="match status" value="1"/>
</dbReference>
<keyword evidence="3" id="KW-1133">Transmembrane helix</keyword>
<accession>A0AAN0XX05</accession>
<name>A0AAN0XX05_9VIBR</name>
<dbReference type="GO" id="GO:1902201">
    <property type="term" value="P:negative regulation of bacterial-type flagellum-dependent cell motility"/>
    <property type="evidence" value="ECO:0007669"/>
    <property type="project" value="TreeGrafter"/>
</dbReference>
<keyword evidence="3" id="KW-0472">Membrane</keyword>
<dbReference type="SMART" id="SM00267">
    <property type="entry name" value="GGDEF"/>
    <property type="match status" value="1"/>
</dbReference>
<dbReference type="Gene3D" id="3.30.450.20">
    <property type="entry name" value="PAS domain"/>
    <property type="match status" value="1"/>
</dbReference>
<protein>
    <recommendedName>
        <fullName evidence="1">diguanylate cyclase</fullName>
        <ecNumber evidence="1">2.7.7.65</ecNumber>
    </recommendedName>
</protein>
<dbReference type="InterPro" id="IPR050469">
    <property type="entry name" value="Diguanylate_Cyclase"/>
</dbReference>
<dbReference type="SUPFAM" id="SSF55073">
    <property type="entry name" value="Nucleotide cyclase"/>
    <property type="match status" value="1"/>
</dbReference>
<organism evidence="5 6">
    <name type="scientific">Vibrio breoganii</name>
    <dbReference type="NCBI Taxonomy" id="553239"/>
    <lineage>
        <taxon>Bacteria</taxon>
        <taxon>Pseudomonadati</taxon>
        <taxon>Pseudomonadota</taxon>
        <taxon>Gammaproteobacteria</taxon>
        <taxon>Vibrionales</taxon>
        <taxon>Vibrionaceae</taxon>
        <taxon>Vibrio</taxon>
    </lineage>
</organism>
<dbReference type="Gene3D" id="3.30.70.270">
    <property type="match status" value="1"/>
</dbReference>
<evidence type="ECO:0000256" key="1">
    <source>
        <dbReference type="ARBA" id="ARBA00012528"/>
    </source>
</evidence>
<feature type="domain" description="GGDEF" evidence="4">
    <location>
        <begin position="493"/>
        <end position="625"/>
    </location>
</feature>
<dbReference type="GO" id="GO:0043709">
    <property type="term" value="P:cell adhesion involved in single-species biofilm formation"/>
    <property type="evidence" value="ECO:0007669"/>
    <property type="project" value="TreeGrafter"/>
</dbReference>
<evidence type="ECO:0000313" key="6">
    <source>
        <dbReference type="Proteomes" id="UP000092018"/>
    </source>
</evidence>
<dbReference type="InterPro" id="IPR000160">
    <property type="entry name" value="GGDEF_dom"/>
</dbReference>
<dbReference type="KEGG" id="vbr:A6E01_13230"/>
<sequence length="626" mass="71016">MALPRTIIRLMRPYVVVLSTILIFVAYQHYASVKDDALKQTQANLRTASKLIQAQLKNSVNIFSSLNRSAELEDSSAANLNAVDIIRNTENYNDILRYDPSTNSAISETAIFNASMYNSDATAFDMKDASWTDISFMDNRFQISSLYRSQNRRWVVGLRETNPAGIPQYIIEFDLMYASQAFIDLRTLNSGNVFIVDRATGKVILHPNPNRIGEIAVVYKYSIAGELSQDERTQPVSYYFSDTPSYAFNPDSALPNNQLYGSINYFFHGDAKLASYNARNSMNWIYFSSISRSDLFAHSYSVLLIGFVALSLLLFVSIFHYLNKQLQVALADLSKATTLLEFKKQVQTLLERFCTRRRVQLCLYNHESQTFYTVDYHGQEQSLLIDKEYALDLLTSEVKYQRSGSQDPLAKQIQFSAKYYRVPLHGHNGLTGVIFLESRFQTFPSLMKLLQNFIETSLSNVLFQQQVLQRDATTNQDNLFTLRNKISRYKGHSDVYLLTIDVDDLKLINYKHGYTCGDQLILEMSSVISKHFPASSTLSTARTGGDEFCVLYHAVDQQHAFSLAENLREAIERYKLVFDTVNVNFTVSIGVSHLRDSVDKTLSSSLQATDRGKQNGKNLAIMSAAS</sequence>
<dbReference type="PROSITE" id="PS50887">
    <property type="entry name" value="GGDEF"/>
    <property type="match status" value="1"/>
</dbReference>
<dbReference type="Pfam" id="PF00990">
    <property type="entry name" value="GGDEF"/>
    <property type="match status" value="1"/>
</dbReference>
<dbReference type="AlphaFoldDB" id="A0AAN0XX05"/>
<reference evidence="5 6" key="1">
    <citation type="submission" date="2016-06" db="EMBL/GenBank/DDBJ databases">
        <title>Adaptive Radiation by Waves of Gene Transfer Leads to Fine-Scale Resource Partitioning in Marine Microbes.</title>
        <authorList>
            <person name="Hehemann J.-H."/>
            <person name="Arevalo P."/>
            <person name="Datta M.S."/>
            <person name="Yu X."/>
            <person name="Corzett C."/>
            <person name="Henschel A."/>
            <person name="Preheim S.P."/>
            <person name="Timberlake S."/>
            <person name="Alm E.J."/>
            <person name="Polz M.F."/>
        </authorList>
    </citation>
    <scope>NUCLEOTIDE SEQUENCE [LARGE SCALE GENOMIC DNA]</scope>
    <source>
        <strain evidence="5 6">FF50</strain>
    </source>
</reference>
<dbReference type="GO" id="GO:0052621">
    <property type="term" value="F:diguanylate cyclase activity"/>
    <property type="evidence" value="ECO:0007669"/>
    <property type="project" value="UniProtKB-EC"/>
</dbReference>
<dbReference type="EMBL" id="CP016178">
    <property type="protein sequence ID" value="ANO34170.1"/>
    <property type="molecule type" value="Genomic_DNA"/>
</dbReference>